<dbReference type="AlphaFoldDB" id="A0A3F3HCY3"/>
<feature type="compositionally biased region" description="Basic and acidic residues" evidence="1">
    <location>
        <begin position="143"/>
        <end position="156"/>
    </location>
</feature>
<evidence type="ECO:0000256" key="1">
    <source>
        <dbReference type="SAM" id="MobiDB-lite"/>
    </source>
</evidence>
<protein>
    <submittedName>
        <fullName evidence="2">PcfB protein</fullName>
    </submittedName>
</protein>
<dbReference type="RefSeq" id="WP_059394165.1">
    <property type="nucleotide sequence ID" value="NZ_DF968086.1"/>
</dbReference>
<sequence>MEQQQVMNRFFSVGETSIKGVLEALAKLTKLELRDLTRALWLKARPMTGEQKLYRFMAEKSMKEVVTLPDSFNTPANLEELKKYLAKKGVPFAYAKNGDRTELFFQVRNERVIRSALADMLEDIQNPDHDLWECLNKKSPKTAADRLKEARAERASQPHKQATRPKQPMHPTMKGR</sequence>
<dbReference type="Proteomes" id="UP000064514">
    <property type="component" value="Unassembled WGS sequence"/>
</dbReference>
<organism evidence="2">
    <name type="scientific">Fructobacillus tropaeoli</name>
    <dbReference type="NCBI Taxonomy" id="709323"/>
    <lineage>
        <taxon>Bacteria</taxon>
        <taxon>Bacillati</taxon>
        <taxon>Bacillota</taxon>
        <taxon>Bacilli</taxon>
        <taxon>Lactobacillales</taxon>
        <taxon>Lactobacillaceae</taxon>
        <taxon>Fructobacillus</taxon>
    </lineage>
</organism>
<name>A0A3F3HCY3_9LACO</name>
<dbReference type="EMBL" id="DF968086">
    <property type="protein sequence ID" value="GAP04820.1"/>
    <property type="molecule type" value="Genomic_DNA"/>
</dbReference>
<dbReference type="STRING" id="709323.GCA_001047135_01384"/>
<dbReference type="Pfam" id="PF12687">
    <property type="entry name" value="DUF3801"/>
    <property type="match status" value="1"/>
</dbReference>
<gene>
    <name evidence="2" type="ORF">FTRO_0090210</name>
</gene>
<dbReference type="InterPro" id="IPR024234">
    <property type="entry name" value="DUF3801"/>
</dbReference>
<feature type="region of interest" description="Disordered" evidence="1">
    <location>
        <begin position="142"/>
        <end position="176"/>
    </location>
</feature>
<reference evidence="2" key="1">
    <citation type="journal article" date="2015" name="BMC Genomics">
        <title>Comparative genomics of Fructobacillus spp. and Leuconostoc spp. reveals niche-specific evolution of Fructobacillus spp.</title>
        <authorList>
            <person name="Endo A."/>
            <person name="Tanizawa Y."/>
            <person name="Tanaka N."/>
            <person name="Maeno S."/>
            <person name="Kumar H."/>
            <person name="Shiwa Y."/>
            <person name="Okada S."/>
            <person name="Yoshikawa H."/>
            <person name="Dicks L."/>
            <person name="Nakagawa J."/>
            <person name="Arita M."/>
        </authorList>
    </citation>
    <scope>NUCLEOTIDE SEQUENCE [LARGE SCALE GENOMIC DNA]</scope>
    <source>
        <strain evidence="2">F214-1</strain>
    </source>
</reference>
<proteinExistence type="predicted"/>
<evidence type="ECO:0000313" key="2">
    <source>
        <dbReference type="EMBL" id="GAP04820.1"/>
    </source>
</evidence>
<accession>A0A3F3HCY3</accession>